<organism evidence="2 3">
    <name type="scientific">Acaulospora morrowiae</name>
    <dbReference type="NCBI Taxonomy" id="94023"/>
    <lineage>
        <taxon>Eukaryota</taxon>
        <taxon>Fungi</taxon>
        <taxon>Fungi incertae sedis</taxon>
        <taxon>Mucoromycota</taxon>
        <taxon>Glomeromycotina</taxon>
        <taxon>Glomeromycetes</taxon>
        <taxon>Diversisporales</taxon>
        <taxon>Acaulosporaceae</taxon>
        <taxon>Acaulospora</taxon>
    </lineage>
</organism>
<accession>A0A9N9IP29</accession>
<comment type="caution">
    <text evidence="2">The sequence shown here is derived from an EMBL/GenBank/DDBJ whole genome shotgun (WGS) entry which is preliminary data.</text>
</comment>
<proteinExistence type="predicted"/>
<dbReference type="AlphaFoldDB" id="A0A9N9IP29"/>
<evidence type="ECO:0000256" key="1">
    <source>
        <dbReference type="SAM" id="MobiDB-lite"/>
    </source>
</evidence>
<name>A0A9N9IP29_9GLOM</name>
<feature type="compositionally biased region" description="Polar residues" evidence="1">
    <location>
        <begin position="13"/>
        <end position="26"/>
    </location>
</feature>
<dbReference type="Proteomes" id="UP000789342">
    <property type="component" value="Unassembled WGS sequence"/>
</dbReference>
<feature type="compositionally biased region" description="Polar residues" evidence="1">
    <location>
        <begin position="207"/>
        <end position="216"/>
    </location>
</feature>
<feature type="compositionally biased region" description="Polar residues" evidence="1">
    <location>
        <begin position="68"/>
        <end position="92"/>
    </location>
</feature>
<reference evidence="2" key="1">
    <citation type="submission" date="2021-06" db="EMBL/GenBank/DDBJ databases">
        <authorList>
            <person name="Kallberg Y."/>
            <person name="Tangrot J."/>
            <person name="Rosling A."/>
        </authorList>
    </citation>
    <scope>NUCLEOTIDE SEQUENCE</scope>
    <source>
        <strain evidence="2">CL551</strain>
    </source>
</reference>
<sequence length="271" mass="28822">QQLQSDNTKKSIESGQSLSEANSATEMQIEATPSVPLAPEIHPELPQVVKPPTPKISEPTPKVVKETPVSQQSESGNLENVAQPENSSNVTAGNVRDKEIPKSPVNPPASDQSDATQSVNVSDGTRNRGLLTQPTSPRTTPYQSTSATTAEEQKLAQTNQPQVTSGTTEAVKREESAVTEVKQTVVPEVSAVRKRAREEENTEEQGKTTQESTAKPSDNDPAEMQVDSVKVESIGQSSSGSTEVVEEGTTPQGASGSNNPPMKKAKIEEDV</sequence>
<dbReference type="EMBL" id="CAJVPV010032023">
    <property type="protein sequence ID" value="CAG8744070.1"/>
    <property type="molecule type" value="Genomic_DNA"/>
</dbReference>
<protein>
    <submittedName>
        <fullName evidence="2">6135_t:CDS:1</fullName>
    </submittedName>
</protein>
<feature type="compositionally biased region" description="Low complexity" evidence="1">
    <location>
        <begin position="237"/>
        <end position="250"/>
    </location>
</feature>
<feature type="compositionally biased region" description="Polar residues" evidence="1">
    <location>
        <begin position="109"/>
        <end position="168"/>
    </location>
</feature>
<feature type="non-terminal residue" evidence="2">
    <location>
        <position position="271"/>
    </location>
</feature>
<evidence type="ECO:0000313" key="2">
    <source>
        <dbReference type="EMBL" id="CAG8744070.1"/>
    </source>
</evidence>
<gene>
    <name evidence="2" type="ORF">AMORRO_LOCUS14919</name>
</gene>
<feature type="region of interest" description="Disordered" evidence="1">
    <location>
        <begin position="1"/>
        <end position="271"/>
    </location>
</feature>
<evidence type="ECO:0000313" key="3">
    <source>
        <dbReference type="Proteomes" id="UP000789342"/>
    </source>
</evidence>
<feature type="compositionally biased region" description="Polar residues" evidence="1">
    <location>
        <begin position="251"/>
        <end position="260"/>
    </location>
</feature>
<keyword evidence="3" id="KW-1185">Reference proteome</keyword>